<dbReference type="RefSeq" id="XP_025057827.1">
    <property type="nucleotide sequence ID" value="XM_025202042.1"/>
</dbReference>
<accession>A0A3Q0GEE3</accession>
<reference evidence="3" key="1">
    <citation type="submission" date="2025-08" db="UniProtKB">
        <authorList>
            <consortium name="RefSeq"/>
        </authorList>
    </citation>
    <scope>IDENTIFICATION</scope>
</reference>
<evidence type="ECO:0000256" key="1">
    <source>
        <dbReference type="SAM" id="MobiDB-lite"/>
    </source>
</evidence>
<evidence type="ECO:0000313" key="2">
    <source>
        <dbReference type="Proteomes" id="UP000189705"/>
    </source>
</evidence>
<proteinExistence type="predicted"/>
<sequence>MPARRLAHLTLGRGSWMQRRAMLPGGHRSQGSRQSSRSGPSSSCSGIPDAHSPGPRLAGAAAGSDSKARGEVVHPRSRSRAVSEPATELGDHSSSGPAPPVLDYTAFKI</sequence>
<feature type="compositionally biased region" description="Low complexity" evidence="1">
    <location>
        <begin position="24"/>
        <end position="46"/>
    </location>
</feature>
<protein>
    <submittedName>
        <fullName evidence="3">Tsukushin isoform X2</fullName>
    </submittedName>
</protein>
<feature type="region of interest" description="Disordered" evidence="1">
    <location>
        <begin position="1"/>
        <end position="109"/>
    </location>
</feature>
<gene>
    <name evidence="3" type="primary">TSKU</name>
</gene>
<name>A0A3Q0GEE3_ALLSI</name>
<dbReference type="AlphaFoldDB" id="A0A3Q0GEE3"/>
<keyword evidence="2" id="KW-1185">Reference proteome</keyword>
<evidence type="ECO:0000313" key="3">
    <source>
        <dbReference type="RefSeq" id="XP_025057827.1"/>
    </source>
</evidence>
<dbReference type="CTD" id="25987"/>
<dbReference type="GeneID" id="102369039"/>
<dbReference type="Proteomes" id="UP000189705">
    <property type="component" value="Unplaced"/>
</dbReference>
<organism evidence="2 3">
    <name type="scientific">Alligator sinensis</name>
    <name type="common">Chinese alligator</name>
    <dbReference type="NCBI Taxonomy" id="38654"/>
    <lineage>
        <taxon>Eukaryota</taxon>
        <taxon>Metazoa</taxon>
        <taxon>Chordata</taxon>
        <taxon>Craniata</taxon>
        <taxon>Vertebrata</taxon>
        <taxon>Euteleostomi</taxon>
        <taxon>Archelosauria</taxon>
        <taxon>Archosauria</taxon>
        <taxon>Crocodylia</taxon>
        <taxon>Alligatoridae</taxon>
        <taxon>Alligatorinae</taxon>
        <taxon>Alligator</taxon>
    </lineage>
</organism>